<keyword evidence="1" id="KW-0472">Membrane</keyword>
<proteinExistence type="predicted"/>
<keyword evidence="1" id="KW-1133">Transmembrane helix</keyword>
<sequence>MRQKLDKTWKRWTFWVSLTLILAFSFNTISIWALPYVITDEMSDDILEPSGVSVNQFTRRVIRGAVDEPVVEGVPTQGDVVVMTCPDHFIQFCRYDVSEKPLHIHLSVPVEIAPYWSISFYAHNTDNFLVINDLDAKSKGLTELNITLVRRGVSYERQGDEMVYSPSDVGIILIRTIIPDRYSAEGQEVMRELLRLRAEARQ</sequence>
<dbReference type="EMBL" id="RXIL01000115">
    <property type="protein sequence ID" value="RZN68176.1"/>
    <property type="molecule type" value="Genomic_DNA"/>
</dbReference>
<reference evidence="3 4" key="1">
    <citation type="journal article" date="2019" name="Nat. Microbiol.">
        <title>Wide diversity of methane and short-chain alkane metabolisms in uncultured archaea.</title>
        <authorList>
            <person name="Borrel G."/>
            <person name="Adam P.S."/>
            <person name="McKay L.J."/>
            <person name="Chen L.X."/>
            <person name="Sierra-Garcia I.N."/>
            <person name="Sieber C.M."/>
            <person name="Letourneur Q."/>
            <person name="Ghozlane A."/>
            <person name="Andersen G.L."/>
            <person name="Li W.J."/>
            <person name="Hallam S.J."/>
            <person name="Muyzer G."/>
            <person name="de Oliveira V.M."/>
            <person name="Inskeep W.P."/>
            <person name="Banfield J.F."/>
            <person name="Gribaldo S."/>
        </authorList>
    </citation>
    <scope>NUCLEOTIDE SEQUENCE [LARGE SCALE GENOMIC DNA]</scope>
    <source>
        <strain evidence="3">NM1b</strain>
    </source>
</reference>
<protein>
    <submittedName>
        <fullName evidence="3">DUF1254 domain-containing protein</fullName>
    </submittedName>
</protein>
<comment type="caution">
    <text evidence="3">The sequence shown here is derived from an EMBL/GenBank/DDBJ whole genome shotgun (WGS) entry which is preliminary data.</text>
</comment>
<organism evidence="3 4">
    <name type="scientific">Candidatus Methanolliviera hydrocarbonicum</name>
    <dbReference type="NCBI Taxonomy" id="2491085"/>
    <lineage>
        <taxon>Archaea</taxon>
        <taxon>Methanobacteriati</taxon>
        <taxon>Methanobacteriota</taxon>
        <taxon>Candidatus Methanoliparia</taxon>
        <taxon>Candidatus Methanoliparales</taxon>
        <taxon>Candidatus Methanollivieraceae</taxon>
        <taxon>Candidatus Methanolliviera</taxon>
    </lineage>
</organism>
<name>A0A520KW29_9EURY</name>
<evidence type="ECO:0000259" key="2">
    <source>
        <dbReference type="Pfam" id="PF06863"/>
    </source>
</evidence>
<keyword evidence="1" id="KW-0812">Transmembrane</keyword>
<dbReference type="InterPro" id="IPR010679">
    <property type="entry name" value="DUF1254"/>
</dbReference>
<evidence type="ECO:0000313" key="3">
    <source>
        <dbReference type="EMBL" id="RZN68176.1"/>
    </source>
</evidence>
<gene>
    <name evidence="3" type="ORF">EF807_06405</name>
</gene>
<feature type="domain" description="DUF1254" evidence="2">
    <location>
        <begin position="80"/>
        <end position="178"/>
    </location>
</feature>
<evidence type="ECO:0000313" key="4">
    <source>
        <dbReference type="Proteomes" id="UP000320766"/>
    </source>
</evidence>
<dbReference type="AlphaFoldDB" id="A0A520KW29"/>
<feature type="transmembrane region" description="Helical" evidence="1">
    <location>
        <begin position="12"/>
        <end position="34"/>
    </location>
</feature>
<evidence type="ECO:0000256" key="1">
    <source>
        <dbReference type="SAM" id="Phobius"/>
    </source>
</evidence>
<accession>A0A520KW29</accession>
<dbReference type="Proteomes" id="UP000320766">
    <property type="component" value="Unassembled WGS sequence"/>
</dbReference>
<dbReference type="Pfam" id="PF06863">
    <property type="entry name" value="DUF1254"/>
    <property type="match status" value="1"/>
</dbReference>